<reference evidence="1 2" key="1">
    <citation type="submission" date="2017-07" db="EMBL/GenBank/DDBJ databases">
        <title>Brachybacterium sp. VR2415.</title>
        <authorList>
            <person name="Tak E.J."/>
            <person name="Bae J.-W."/>
        </authorList>
    </citation>
    <scope>NUCLEOTIDE SEQUENCE [LARGE SCALE GENOMIC DNA]</scope>
    <source>
        <strain evidence="1 2">VR2415</strain>
        <plasmid evidence="2">unnamed1 sequence</plasmid>
    </source>
</reference>
<evidence type="ECO:0000313" key="1">
    <source>
        <dbReference type="EMBL" id="ASK67299.1"/>
    </source>
</evidence>
<dbReference type="EMBL" id="CP022317">
    <property type="protein sequence ID" value="ASK67299.1"/>
    <property type="molecule type" value="Genomic_DNA"/>
</dbReference>
<gene>
    <name evidence="1" type="ORF">CFK39_15760</name>
</gene>
<dbReference type="KEGG" id="brv:CFK39_15760"/>
<geneLocation type="plasmid" evidence="2">
    <name>unnamed1 sequence</name>
</geneLocation>
<evidence type="ECO:0000313" key="2">
    <source>
        <dbReference type="Proteomes" id="UP000198398"/>
    </source>
</evidence>
<accession>A0A220UGP5</accession>
<dbReference type="Gene3D" id="1.10.10.10">
    <property type="entry name" value="Winged helix-like DNA-binding domain superfamily/Winged helix DNA-binding domain"/>
    <property type="match status" value="1"/>
</dbReference>
<keyword evidence="2" id="KW-1185">Reference proteome</keyword>
<dbReference type="AlphaFoldDB" id="A0A220UGP5"/>
<keyword evidence="1" id="KW-0614">Plasmid</keyword>
<name>A0A220UGP5_9MICO</name>
<dbReference type="Proteomes" id="UP000198398">
    <property type="component" value="Plasmid unnamed1"/>
</dbReference>
<dbReference type="OrthoDB" id="9784823at2"/>
<dbReference type="InterPro" id="IPR036388">
    <property type="entry name" value="WH-like_DNA-bd_sf"/>
</dbReference>
<dbReference type="RefSeq" id="WP_089066530.1">
    <property type="nucleotide sequence ID" value="NZ_CP022317.1"/>
</dbReference>
<protein>
    <submittedName>
        <fullName evidence="1">Uncharacterized protein</fullName>
    </submittedName>
</protein>
<dbReference type="InterPro" id="IPR009061">
    <property type="entry name" value="DNA-bd_dom_put_sf"/>
</dbReference>
<proteinExistence type="predicted"/>
<dbReference type="SUPFAM" id="SSF46955">
    <property type="entry name" value="Putative DNA-binding domain"/>
    <property type="match status" value="1"/>
</dbReference>
<sequence length="269" mass="29998">MDQPQPLATIAERVGITVRTLRKHAERDGFPAPAVRCGKCGSGLLYDLGAVQRWEETGDGSATANGTTRTVQPLSVLADDLDVTATTLWKHSKHADFPSPVARCGMCANSYVYDAEAVRRYEEGAPVDPSDRLVSLQEAADELELSYGSMRTYLGRHADFPKPVKYTGPRPLFSLQQIRSWQDKRQRMRSTVAEAAAGDTLEVEGLLTRAGVAAELGVKLDTVTRYQRRDTDFSKDFPESVRKIGRSRLWDRQQVRAWRDSRPSAQRQS</sequence>
<organism evidence="1 2">
    <name type="scientific">Brachybacterium avium</name>
    <dbReference type="NCBI Taxonomy" id="2017485"/>
    <lineage>
        <taxon>Bacteria</taxon>
        <taxon>Bacillati</taxon>
        <taxon>Actinomycetota</taxon>
        <taxon>Actinomycetes</taxon>
        <taxon>Micrococcales</taxon>
        <taxon>Dermabacteraceae</taxon>
        <taxon>Brachybacterium</taxon>
    </lineage>
</organism>